<evidence type="ECO:0000313" key="2">
    <source>
        <dbReference type="Proteomes" id="UP000023795"/>
    </source>
</evidence>
<sequence>MPIKIVITQPFFLKLLKNKIVKKFAKKIVKLAFFLQKTPPLYTKILYNVGLLFFGVFARF</sequence>
<keyword evidence="2" id="KW-1185">Reference proteome</keyword>
<name>L2F543_9GAMM</name>
<proteinExistence type="predicted"/>
<dbReference type="STRING" id="1230338.MOMA_06346"/>
<dbReference type="AlphaFoldDB" id="L2F543"/>
<gene>
    <name evidence="1" type="ORF">MOMA_06346</name>
</gene>
<accession>L2F543</accession>
<protein>
    <submittedName>
        <fullName evidence="1">Uncharacterized protein</fullName>
    </submittedName>
</protein>
<dbReference type="PATRIC" id="fig|1230338.3.peg.1354"/>
<reference evidence="1 2" key="1">
    <citation type="journal article" date="2013" name="Genome Announc.">
        <title>Genome Sequence of Moraxella macacae 0408225, a Novel Bacterial Species Isolated from a Cynomolgus Macaque with Epistaxis.</title>
        <authorList>
            <person name="Ladner J.T."/>
            <person name="Whitehouse C.A."/>
            <person name="Koroleva G.I."/>
            <person name="Palacios G.F."/>
        </authorList>
    </citation>
    <scope>NUCLEOTIDE SEQUENCE [LARGE SCALE GENOMIC DNA]</scope>
    <source>
        <strain evidence="1 2">0408225</strain>
    </source>
</reference>
<comment type="caution">
    <text evidence="1">The sequence shown here is derived from an EMBL/GenBank/DDBJ whole genome shotgun (WGS) entry which is preliminary data.</text>
</comment>
<organism evidence="1 2">
    <name type="scientific">Moraxella macacae 0408225</name>
    <dbReference type="NCBI Taxonomy" id="1230338"/>
    <lineage>
        <taxon>Bacteria</taxon>
        <taxon>Pseudomonadati</taxon>
        <taxon>Pseudomonadota</taxon>
        <taxon>Gammaproteobacteria</taxon>
        <taxon>Moraxellales</taxon>
        <taxon>Moraxellaceae</taxon>
        <taxon>Moraxella</taxon>
    </lineage>
</organism>
<dbReference type="EMBL" id="ANIN01000002">
    <property type="protein sequence ID" value="ELA08159.1"/>
    <property type="molecule type" value="Genomic_DNA"/>
</dbReference>
<evidence type="ECO:0000313" key="1">
    <source>
        <dbReference type="EMBL" id="ELA08159.1"/>
    </source>
</evidence>
<dbReference type="Proteomes" id="UP000023795">
    <property type="component" value="Unassembled WGS sequence"/>
</dbReference>